<feature type="transmembrane region" description="Helical" evidence="7">
    <location>
        <begin position="63"/>
        <end position="83"/>
    </location>
</feature>
<evidence type="ECO:0000256" key="1">
    <source>
        <dbReference type="ARBA" id="ARBA00004141"/>
    </source>
</evidence>
<dbReference type="GO" id="GO:0016020">
    <property type="term" value="C:membrane"/>
    <property type="evidence" value="ECO:0007669"/>
    <property type="project" value="UniProtKB-SubCell"/>
</dbReference>
<evidence type="ECO:0008006" key="10">
    <source>
        <dbReference type="Google" id="ProtNLM"/>
    </source>
</evidence>
<dbReference type="Proteomes" id="UP000243468">
    <property type="component" value="Unassembled WGS sequence"/>
</dbReference>
<evidence type="ECO:0000256" key="7">
    <source>
        <dbReference type="SAM" id="Phobius"/>
    </source>
</evidence>
<keyword evidence="6 7" id="KW-0472">Membrane</keyword>
<dbReference type="RefSeq" id="WP_092820387.1">
    <property type="nucleotide sequence ID" value="NZ_BAABKJ010000015.1"/>
</dbReference>
<feature type="transmembrane region" description="Helical" evidence="7">
    <location>
        <begin position="287"/>
        <end position="307"/>
    </location>
</feature>
<keyword evidence="4 7" id="KW-0812">Transmembrane</keyword>
<dbReference type="PANTHER" id="PTHR36838">
    <property type="entry name" value="AUXIN EFFLUX CARRIER FAMILY PROTEIN"/>
    <property type="match status" value="1"/>
</dbReference>
<evidence type="ECO:0000256" key="4">
    <source>
        <dbReference type="ARBA" id="ARBA00022692"/>
    </source>
</evidence>
<proteinExistence type="predicted"/>
<feature type="transmembrane region" description="Helical" evidence="7">
    <location>
        <begin position="255"/>
        <end position="275"/>
    </location>
</feature>
<dbReference type="OrthoDB" id="9810457at2"/>
<feature type="transmembrane region" description="Helical" evidence="7">
    <location>
        <begin position="95"/>
        <end position="117"/>
    </location>
</feature>
<evidence type="ECO:0000256" key="6">
    <source>
        <dbReference type="ARBA" id="ARBA00023136"/>
    </source>
</evidence>
<dbReference type="PANTHER" id="PTHR36838:SF3">
    <property type="entry name" value="TRANSPORTER AUXIN EFFLUX CARRIER EC FAMILY"/>
    <property type="match status" value="1"/>
</dbReference>
<dbReference type="GO" id="GO:0055085">
    <property type="term" value="P:transmembrane transport"/>
    <property type="evidence" value="ECO:0007669"/>
    <property type="project" value="InterPro"/>
</dbReference>
<protein>
    <recommendedName>
        <fullName evidence="10">Transporter</fullName>
    </recommendedName>
</protein>
<sequence>MVFSVIVPIFFLLAFGYLSVKWQLLSKVQLNSVGAFAIKIALPALFLQSLASKDLHEIWYPQYFFVYSGVTFILYVTAFFIVSHYFKNNRSQSSVLSLGAAMSNTGLIGTAVLSLLLGQKAMTYTSLVVIIESVLLIPAVLILAELGSSQQANFAQILQSTVVTLLKNPLFMGVMLGMACAIFQIEIPRQLDQVLAMIGQTASPLALFSIGGGIVGLTLKYVNVQSFYLVISSNLIMPLLMFLGLSYFTDVSQEMVYAGTIIAALPMPTIFAMLGQAYGLNEKTLTPLLMSTILGFIVVSVLITVWWA</sequence>
<evidence type="ECO:0000256" key="2">
    <source>
        <dbReference type="ARBA" id="ARBA00022448"/>
    </source>
</evidence>
<feature type="transmembrane region" description="Helical" evidence="7">
    <location>
        <begin position="165"/>
        <end position="185"/>
    </location>
</feature>
<evidence type="ECO:0000256" key="3">
    <source>
        <dbReference type="ARBA" id="ARBA00022475"/>
    </source>
</evidence>
<reference evidence="9" key="1">
    <citation type="submission" date="2016-09" db="EMBL/GenBank/DDBJ databases">
        <authorList>
            <person name="Varghese N."/>
            <person name="Submissions S."/>
        </authorList>
    </citation>
    <scope>NUCLEOTIDE SEQUENCE [LARGE SCALE GENOMIC DNA]</scope>
    <source>
        <strain evidence="9">ANC 4667</strain>
    </source>
</reference>
<comment type="subcellular location">
    <subcellularLocation>
        <location evidence="1">Membrane</location>
        <topology evidence="1">Multi-pass membrane protein</topology>
    </subcellularLocation>
</comment>
<dbReference type="STRING" id="1226327.SAMN05421732_11041"/>
<feature type="transmembrane region" description="Helical" evidence="7">
    <location>
        <begin position="197"/>
        <end position="219"/>
    </location>
</feature>
<feature type="transmembrane region" description="Helical" evidence="7">
    <location>
        <begin position="32"/>
        <end position="51"/>
    </location>
</feature>
<dbReference type="AlphaFoldDB" id="A0A1G6NFS5"/>
<keyword evidence="3" id="KW-1003">Cell membrane</keyword>
<feature type="transmembrane region" description="Helical" evidence="7">
    <location>
        <begin position="226"/>
        <end position="249"/>
    </location>
</feature>
<keyword evidence="2" id="KW-0813">Transport</keyword>
<feature type="transmembrane region" description="Helical" evidence="7">
    <location>
        <begin position="6"/>
        <end position="25"/>
    </location>
</feature>
<feature type="transmembrane region" description="Helical" evidence="7">
    <location>
        <begin position="123"/>
        <end position="144"/>
    </location>
</feature>
<organism evidence="8 9">
    <name type="scientific">Acinetobacter kookii</name>
    <dbReference type="NCBI Taxonomy" id="1226327"/>
    <lineage>
        <taxon>Bacteria</taxon>
        <taxon>Pseudomonadati</taxon>
        <taxon>Pseudomonadota</taxon>
        <taxon>Gammaproteobacteria</taxon>
        <taxon>Moraxellales</taxon>
        <taxon>Moraxellaceae</taxon>
        <taxon>Acinetobacter</taxon>
    </lineage>
</organism>
<dbReference type="EMBL" id="FMYO01000010">
    <property type="protein sequence ID" value="SDC66137.1"/>
    <property type="molecule type" value="Genomic_DNA"/>
</dbReference>
<evidence type="ECO:0000313" key="8">
    <source>
        <dbReference type="EMBL" id="SDC66137.1"/>
    </source>
</evidence>
<evidence type="ECO:0000313" key="9">
    <source>
        <dbReference type="Proteomes" id="UP000243468"/>
    </source>
</evidence>
<name>A0A1G6NFS5_9GAMM</name>
<dbReference type="InterPro" id="IPR004776">
    <property type="entry name" value="Mem_transp_PIN-like"/>
</dbReference>
<dbReference type="Pfam" id="PF03547">
    <property type="entry name" value="Mem_trans"/>
    <property type="match status" value="1"/>
</dbReference>
<accession>A0A1G6NFS5</accession>
<keyword evidence="5 7" id="KW-1133">Transmembrane helix</keyword>
<keyword evidence="9" id="KW-1185">Reference proteome</keyword>
<evidence type="ECO:0000256" key="5">
    <source>
        <dbReference type="ARBA" id="ARBA00022989"/>
    </source>
</evidence>
<gene>
    <name evidence="8" type="ORF">SAMN05421732_11041</name>
</gene>